<dbReference type="Proteomes" id="UP000024635">
    <property type="component" value="Unassembled WGS sequence"/>
</dbReference>
<dbReference type="AlphaFoldDB" id="A0A016V5Y5"/>
<proteinExistence type="predicted"/>
<comment type="caution">
    <text evidence="1">The sequence shown here is derived from an EMBL/GenBank/DDBJ whole genome shotgun (WGS) entry which is preliminary data.</text>
</comment>
<gene>
    <name evidence="1" type="primary">Acey_s0016.g3093</name>
    <name evidence="1" type="ORF">Y032_0016g3093</name>
</gene>
<name>A0A016V5Y5_9BILA</name>
<evidence type="ECO:0000313" key="2">
    <source>
        <dbReference type="Proteomes" id="UP000024635"/>
    </source>
</evidence>
<organism evidence="1 2">
    <name type="scientific">Ancylostoma ceylanicum</name>
    <dbReference type="NCBI Taxonomy" id="53326"/>
    <lineage>
        <taxon>Eukaryota</taxon>
        <taxon>Metazoa</taxon>
        <taxon>Ecdysozoa</taxon>
        <taxon>Nematoda</taxon>
        <taxon>Chromadorea</taxon>
        <taxon>Rhabditida</taxon>
        <taxon>Rhabditina</taxon>
        <taxon>Rhabditomorpha</taxon>
        <taxon>Strongyloidea</taxon>
        <taxon>Ancylostomatidae</taxon>
        <taxon>Ancylostomatinae</taxon>
        <taxon>Ancylostoma</taxon>
    </lineage>
</organism>
<reference evidence="2" key="1">
    <citation type="journal article" date="2015" name="Nat. Genet.">
        <title>The genome and transcriptome of the zoonotic hookworm Ancylostoma ceylanicum identify infection-specific gene families.</title>
        <authorList>
            <person name="Schwarz E.M."/>
            <person name="Hu Y."/>
            <person name="Antoshechkin I."/>
            <person name="Miller M.M."/>
            <person name="Sternberg P.W."/>
            <person name="Aroian R.V."/>
        </authorList>
    </citation>
    <scope>NUCLEOTIDE SEQUENCE</scope>
    <source>
        <strain evidence="2">HY135</strain>
    </source>
</reference>
<dbReference type="OrthoDB" id="5869806at2759"/>
<sequence>MFYSILDVVNKSHARQNRIEDTLRVMRSKMDGIDKRILRLGNAFATMAQQQTPSTGWPAVPATKYCEICFVEGHQASQCRSKEKMYP</sequence>
<evidence type="ECO:0000313" key="1">
    <source>
        <dbReference type="EMBL" id="EYC23044.1"/>
    </source>
</evidence>
<keyword evidence="2" id="KW-1185">Reference proteome</keyword>
<protein>
    <submittedName>
        <fullName evidence="1">Uncharacterized protein</fullName>
    </submittedName>
</protein>
<dbReference type="EMBL" id="JARK01001352">
    <property type="protein sequence ID" value="EYC23044.1"/>
    <property type="molecule type" value="Genomic_DNA"/>
</dbReference>
<accession>A0A016V5Y5</accession>